<dbReference type="WBParaSite" id="ACRNAN_Path_1465.g5731.t1">
    <property type="protein sequence ID" value="ACRNAN_Path_1465.g5731.t1"/>
    <property type="gene ID" value="ACRNAN_Path_1465.g5731"/>
</dbReference>
<feature type="compositionally biased region" description="Low complexity" evidence="1">
    <location>
        <begin position="37"/>
        <end position="47"/>
    </location>
</feature>
<protein>
    <submittedName>
        <fullName evidence="3">Uncharacterized protein</fullName>
    </submittedName>
</protein>
<reference evidence="3" key="1">
    <citation type="submission" date="2022-11" db="UniProtKB">
        <authorList>
            <consortium name="WormBaseParasite"/>
        </authorList>
    </citation>
    <scope>IDENTIFICATION</scope>
</reference>
<dbReference type="PANTHER" id="PTHR38608:SF4">
    <property type="entry name" value="PROTEIN CBG07207"/>
    <property type="match status" value="1"/>
</dbReference>
<dbReference type="AlphaFoldDB" id="A0A914C0V4"/>
<evidence type="ECO:0000256" key="1">
    <source>
        <dbReference type="SAM" id="MobiDB-lite"/>
    </source>
</evidence>
<evidence type="ECO:0000313" key="3">
    <source>
        <dbReference type="WBParaSite" id="ACRNAN_Path_1465.g5731.t1"/>
    </source>
</evidence>
<dbReference type="Proteomes" id="UP000887540">
    <property type="component" value="Unplaced"/>
</dbReference>
<organism evidence="2 3">
    <name type="scientific">Acrobeloides nanus</name>
    <dbReference type="NCBI Taxonomy" id="290746"/>
    <lineage>
        <taxon>Eukaryota</taxon>
        <taxon>Metazoa</taxon>
        <taxon>Ecdysozoa</taxon>
        <taxon>Nematoda</taxon>
        <taxon>Chromadorea</taxon>
        <taxon>Rhabditida</taxon>
        <taxon>Tylenchina</taxon>
        <taxon>Cephalobomorpha</taxon>
        <taxon>Cephaloboidea</taxon>
        <taxon>Cephalobidae</taxon>
        <taxon>Acrobeloides</taxon>
    </lineage>
</organism>
<keyword evidence="2" id="KW-1185">Reference proteome</keyword>
<evidence type="ECO:0000313" key="2">
    <source>
        <dbReference type="Proteomes" id="UP000887540"/>
    </source>
</evidence>
<feature type="region of interest" description="Disordered" evidence="1">
    <location>
        <begin position="32"/>
        <end position="56"/>
    </location>
</feature>
<proteinExistence type="predicted"/>
<accession>A0A914C0V4</accession>
<dbReference type="PANTHER" id="PTHR38608">
    <property type="entry name" value="PROTEIN CBG07207"/>
    <property type="match status" value="1"/>
</dbReference>
<sequence length="163" mass="18535">MIGMMNVPCDSPAEFYAVPERYLGFPEEFDENMNEPSSYSSTEKSSSLPNSKRPSLLNLFNRRKTSQIKYLQDGRKVYNGELVESAPPPKLWEQLIVRTFVHKIEDEIPSPVVQFSTIQSTFPRLNADQKSRSQSTFSLVSHDRVNQFGIRIKLESSPGISTS</sequence>
<name>A0A914C0V4_9BILA</name>